<dbReference type="InterPro" id="IPR006686">
    <property type="entry name" value="MscS_channel_CS"/>
</dbReference>
<dbReference type="InterPro" id="IPR006685">
    <property type="entry name" value="MscS_channel_2nd"/>
</dbReference>
<dbReference type="InterPro" id="IPR010920">
    <property type="entry name" value="LSM_dom_sf"/>
</dbReference>
<dbReference type="GO" id="GO:0008381">
    <property type="term" value="F:mechanosensitive monoatomic ion channel activity"/>
    <property type="evidence" value="ECO:0007669"/>
    <property type="project" value="UniProtKB-ARBA"/>
</dbReference>
<dbReference type="SUPFAM" id="SSF50182">
    <property type="entry name" value="Sm-like ribonucleoproteins"/>
    <property type="match status" value="1"/>
</dbReference>
<evidence type="ECO:0000313" key="8">
    <source>
        <dbReference type="Proteomes" id="UP000319468"/>
    </source>
</evidence>
<name>A0A4Y4X8U8_HELPX</name>
<reference evidence="7 8" key="1">
    <citation type="journal article" date="2017" name="Front. Cell. Infect. Microbiol.">
        <title>Whole Genome Sequence and Phylogenetic Analysis Show Helicobacter pylori Strains from Latin America Have Followed a Unique Evolution Pathway.</title>
        <authorList>
            <person name="Munoz-Ramirez Z.Y."/>
            <person name="Mendez-Tenorio A."/>
            <person name="Kato I."/>
            <person name="Bravo M.M."/>
            <person name="Rizzato C."/>
            <person name="Thorell K."/>
            <person name="Torres R.C."/>
            <person name="Aviles-Jimenez F."/>
            <person name="Camorlinga M."/>
            <person name="Canzian F."/>
            <person name="Torres J."/>
        </authorList>
    </citation>
    <scope>NUCLEOTIDE SEQUENCE [LARGE SCALE GENOMIC DNA]</scope>
    <source>
        <strain evidence="7 8">CM22347</strain>
    </source>
</reference>
<evidence type="ECO:0000256" key="3">
    <source>
        <dbReference type="ARBA" id="ARBA00022692"/>
    </source>
</evidence>
<keyword evidence="4" id="KW-1133">Transmembrane helix</keyword>
<evidence type="ECO:0000256" key="1">
    <source>
        <dbReference type="ARBA" id="ARBA00004141"/>
    </source>
</evidence>
<feature type="domain" description="Mechanosensitive ion channel MscS" evidence="6">
    <location>
        <begin position="23"/>
        <end position="87"/>
    </location>
</feature>
<dbReference type="InterPro" id="IPR023408">
    <property type="entry name" value="MscS_beta-dom_sf"/>
</dbReference>
<organism evidence="7 8">
    <name type="scientific">Helicobacter pylori</name>
    <name type="common">Campylobacter pylori</name>
    <dbReference type="NCBI Taxonomy" id="210"/>
    <lineage>
        <taxon>Bacteria</taxon>
        <taxon>Pseudomonadati</taxon>
        <taxon>Campylobacterota</taxon>
        <taxon>Epsilonproteobacteria</taxon>
        <taxon>Campylobacterales</taxon>
        <taxon>Helicobacteraceae</taxon>
        <taxon>Helicobacter</taxon>
    </lineage>
</organism>
<feature type="non-terminal residue" evidence="7">
    <location>
        <position position="87"/>
    </location>
</feature>
<proteinExistence type="inferred from homology"/>
<dbReference type="RefSeq" id="WP_143428817.1">
    <property type="nucleotide sequence ID" value="NZ_MUPM01000044.1"/>
</dbReference>
<dbReference type="PANTHER" id="PTHR43634:SF2">
    <property type="entry name" value="LOW CONDUCTANCE MECHANOSENSITIVE CHANNEL YNAI"/>
    <property type="match status" value="1"/>
</dbReference>
<dbReference type="EMBL" id="MUPM01000044">
    <property type="protein sequence ID" value="OOQ35912.1"/>
    <property type="molecule type" value="Genomic_DNA"/>
</dbReference>
<dbReference type="GO" id="GO:0016020">
    <property type="term" value="C:membrane"/>
    <property type="evidence" value="ECO:0007669"/>
    <property type="project" value="UniProtKB-SubCell"/>
</dbReference>
<sequence length="87" mass="9148">FNVSAIIASLGIGGLAVALAVKDVLANFFASVILLLDNSFSQGDWIVCGEVEGTVVEMGLRRTTIRAFDNALLSVPNSELAGKPIRN</sequence>
<evidence type="ECO:0000256" key="2">
    <source>
        <dbReference type="ARBA" id="ARBA00008017"/>
    </source>
</evidence>
<keyword evidence="3" id="KW-0812">Transmembrane</keyword>
<dbReference type="PROSITE" id="PS01246">
    <property type="entry name" value="UPF0003"/>
    <property type="match status" value="1"/>
</dbReference>
<dbReference type="Gene3D" id="1.10.287.1260">
    <property type="match status" value="1"/>
</dbReference>
<keyword evidence="5" id="KW-0472">Membrane</keyword>
<evidence type="ECO:0000256" key="5">
    <source>
        <dbReference type="ARBA" id="ARBA00023136"/>
    </source>
</evidence>
<dbReference type="AlphaFoldDB" id="A0A4Y4X8U8"/>
<comment type="subcellular location">
    <subcellularLocation>
        <location evidence="1">Membrane</location>
        <topology evidence="1">Multi-pass membrane protein</topology>
    </subcellularLocation>
</comment>
<comment type="caution">
    <text evidence="7">The sequence shown here is derived from an EMBL/GenBank/DDBJ whole genome shotgun (WGS) entry which is preliminary data.</text>
</comment>
<dbReference type="Proteomes" id="UP000319468">
    <property type="component" value="Unassembled WGS sequence"/>
</dbReference>
<dbReference type="PANTHER" id="PTHR43634">
    <property type="entry name" value="OW CONDUCTANCE MECHANOSENSITIVE CHANNEL"/>
    <property type="match status" value="1"/>
</dbReference>
<protein>
    <recommendedName>
        <fullName evidence="6">Mechanosensitive ion channel MscS domain-containing protein</fullName>
    </recommendedName>
</protein>
<accession>A0A4Y4X8U8</accession>
<evidence type="ECO:0000256" key="4">
    <source>
        <dbReference type="ARBA" id="ARBA00022989"/>
    </source>
</evidence>
<evidence type="ECO:0000313" key="7">
    <source>
        <dbReference type="EMBL" id="OOQ35912.1"/>
    </source>
</evidence>
<dbReference type="InterPro" id="IPR045042">
    <property type="entry name" value="YnaI-like"/>
</dbReference>
<gene>
    <name evidence="7" type="ORF">B0X69_00465</name>
</gene>
<comment type="similarity">
    <text evidence="2">Belongs to the MscS (TC 1.A.23) family.</text>
</comment>
<dbReference type="Pfam" id="PF00924">
    <property type="entry name" value="MS_channel_2nd"/>
    <property type="match status" value="1"/>
</dbReference>
<dbReference type="Gene3D" id="2.30.30.60">
    <property type="match status" value="1"/>
</dbReference>
<evidence type="ECO:0000259" key="6">
    <source>
        <dbReference type="Pfam" id="PF00924"/>
    </source>
</evidence>
<feature type="non-terminal residue" evidence="7">
    <location>
        <position position="1"/>
    </location>
</feature>